<name>A0AA41YTJ8_9PROT</name>
<feature type="signal peptide" evidence="1">
    <location>
        <begin position="1"/>
        <end position="20"/>
    </location>
</feature>
<reference evidence="2" key="2">
    <citation type="submission" date="2022-10" db="EMBL/GenBank/DDBJ databases">
        <authorList>
            <person name="Trinh H.N."/>
        </authorList>
    </citation>
    <scope>NUCLEOTIDE SEQUENCE</scope>
    <source>
        <strain evidence="2">RN2-1</strain>
    </source>
</reference>
<proteinExistence type="predicted"/>
<evidence type="ECO:0008006" key="4">
    <source>
        <dbReference type="Google" id="ProtNLM"/>
    </source>
</evidence>
<dbReference type="Proteomes" id="UP001165679">
    <property type="component" value="Unassembled WGS sequence"/>
</dbReference>
<dbReference type="EMBL" id="JAPDNT010000017">
    <property type="protein sequence ID" value="MCW3476303.1"/>
    <property type="molecule type" value="Genomic_DNA"/>
</dbReference>
<keyword evidence="3" id="KW-1185">Reference proteome</keyword>
<accession>A0AA41YTJ8</accession>
<evidence type="ECO:0000256" key="1">
    <source>
        <dbReference type="SAM" id="SignalP"/>
    </source>
</evidence>
<feature type="chain" id="PRO_5041452432" description="Lipoprotein SmpA/OmlA domain-containing protein" evidence="1">
    <location>
        <begin position="21"/>
        <end position="121"/>
    </location>
</feature>
<reference evidence="2" key="1">
    <citation type="submission" date="2022-09" db="EMBL/GenBank/DDBJ databases">
        <title>Rhodovastum sp. nov. RN2-1 isolated from soil in Seongnam, South Korea.</title>
        <authorList>
            <person name="Le N.T."/>
        </authorList>
    </citation>
    <scope>NUCLEOTIDE SEQUENCE</scope>
    <source>
        <strain evidence="2">RN2-1</strain>
    </source>
</reference>
<dbReference type="AlphaFoldDB" id="A0AA41YTJ8"/>
<sequence length="121" mass="13186">MPKAPLVAACGFALLLCACASTNVANQENLLIRAGFRPMPATTPEWMTALKTLPKYNFARQTIDGKQTYLFADPRICKCVYVGSAQEFAAFRQLMIDQGLLTNEEAMATLDKVNGPSGHSE</sequence>
<protein>
    <recommendedName>
        <fullName evidence="4">Lipoprotein SmpA/OmlA domain-containing protein</fullName>
    </recommendedName>
</protein>
<organism evidence="2 3">
    <name type="scientific">Limobrevibacterium gyesilva</name>
    <dbReference type="NCBI Taxonomy" id="2991712"/>
    <lineage>
        <taxon>Bacteria</taxon>
        <taxon>Pseudomonadati</taxon>
        <taxon>Pseudomonadota</taxon>
        <taxon>Alphaproteobacteria</taxon>
        <taxon>Acetobacterales</taxon>
        <taxon>Acetobacteraceae</taxon>
        <taxon>Limobrevibacterium</taxon>
    </lineage>
</organism>
<dbReference type="PROSITE" id="PS51257">
    <property type="entry name" value="PROKAR_LIPOPROTEIN"/>
    <property type="match status" value="1"/>
</dbReference>
<comment type="caution">
    <text evidence="2">The sequence shown here is derived from an EMBL/GenBank/DDBJ whole genome shotgun (WGS) entry which is preliminary data.</text>
</comment>
<evidence type="ECO:0000313" key="2">
    <source>
        <dbReference type="EMBL" id="MCW3476303.1"/>
    </source>
</evidence>
<evidence type="ECO:0000313" key="3">
    <source>
        <dbReference type="Proteomes" id="UP001165679"/>
    </source>
</evidence>
<gene>
    <name evidence="2" type="ORF">OL599_17160</name>
</gene>
<keyword evidence="1" id="KW-0732">Signal</keyword>
<dbReference type="RefSeq" id="WP_264715073.1">
    <property type="nucleotide sequence ID" value="NZ_JAPDNT010000017.1"/>
</dbReference>